<dbReference type="Gene3D" id="3.40.50.720">
    <property type="entry name" value="NAD(P)-binding Rossmann-like Domain"/>
    <property type="match status" value="1"/>
</dbReference>
<sequence length="286" mass="31226">MTETWHAALHRLQRSGIPHVLATQVTSAGSTPREPGARMVVTADEIFDTLGGGTFEWQTTQAARDLLQQGSSGFHLEAFSLGGRSGQCCGGFVNVLLEVFPGASSYIALFGAGHVGREIAKLSAPLPWHIDWYDSRDNMFGIQDQQQPRLHCHSLTSPQESVSALPPHSHVLVLTHNHDEDYALIAALIQRPDIASIGLIGSDSKWSSFQSRLKRDGHTPEAIQRVRCPIGAVHDTKLSNKTPYAIAMTVVTELLWLTDQPTLDQTRGLKPAALRALFNDTATHQS</sequence>
<dbReference type="Pfam" id="PF13478">
    <property type="entry name" value="XdhC_C"/>
    <property type="match status" value="1"/>
</dbReference>
<dbReference type="EMBL" id="BMHM01000002">
    <property type="protein sequence ID" value="GGC85778.1"/>
    <property type="molecule type" value="Genomic_DNA"/>
</dbReference>
<dbReference type="PANTHER" id="PTHR30388">
    <property type="entry name" value="ALDEHYDE OXIDOREDUCTASE MOLYBDENUM COFACTOR ASSEMBLY PROTEIN"/>
    <property type="match status" value="1"/>
</dbReference>
<dbReference type="Pfam" id="PF02625">
    <property type="entry name" value="XdhC_CoxI"/>
    <property type="match status" value="1"/>
</dbReference>
<name>A0ABQ1NWE0_9GAMM</name>
<dbReference type="InterPro" id="IPR014308">
    <property type="entry name" value="Xanthine_DH_XdhC"/>
</dbReference>
<dbReference type="NCBIfam" id="TIGR02964">
    <property type="entry name" value="xanthine_xdhC"/>
    <property type="match status" value="1"/>
</dbReference>
<dbReference type="InterPro" id="IPR052698">
    <property type="entry name" value="MoCofactor_Util/Proc"/>
</dbReference>
<gene>
    <name evidence="3" type="ORF">GCM10011382_14930</name>
</gene>
<comment type="caution">
    <text evidence="3">The sequence shown here is derived from an EMBL/GenBank/DDBJ whole genome shotgun (WGS) entry which is preliminary data.</text>
</comment>
<evidence type="ECO:0000259" key="2">
    <source>
        <dbReference type="Pfam" id="PF13478"/>
    </source>
</evidence>
<protein>
    <submittedName>
        <fullName evidence="3">Xanthine dehydrogenase accessory protein XdhC</fullName>
    </submittedName>
</protein>
<feature type="domain" description="XdhC- CoxI" evidence="1">
    <location>
        <begin position="13"/>
        <end position="73"/>
    </location>
</feature>
<accession>A0ABQ1NWE0</accession>
<dbReference type="RefSeq" id="WP_188638861.1">
    <property type="nucleotide sequence ID" value="NZ_BMHM01000002.1"/>
</dbReference>
<dbReference type="PANTHER" id="PTHR30388:SF6">
    <property type="entry name" value="XANTHINE DEHYDROGENASE SUBUNIT A-RELATED"/>
    <property type="match status" value="1"/>
</dbReference>
<evidence type="ECO:0000313" key="3">
    <source>
        <dbReference type="EMBL" id="GGC85778.1"/>
    </source>
</evidence>
<evidence type="ECO:0000259" key="1">
    <source>
        <dbReference type="Pfam" id="PF02625"/>
    </source>
</evidence>
<evidence type="ECO:0000313" key="4">
    <source>
        <dbReference type="Proteomes" id="UP000597301"/>
    </source>
</evidence>
<feature type="domain" description="XdhC Rossmann" evidence="2">
    <location>
        <begin position="108"/>
        <end position="254"/>
    </location>
</feature>
<dbReference type="InterPro" id="IPR003777">
    <property type="entry name" value="XdhC_CoxI"/>
</dbReference>
<dbReference type="Proteomes" id="UP000597301">
    <property type="component" value="Unassembled WGS sequence"/>
</dbReference>
<reference evidence="4" key="1">
    <citation type="journal article" date="2019" name="Int. J. Syst. Evol. Microbiol.">
        <title>The Global Catalogue of Microorganisms (GCM) 10K type strain sequencing project: providing services to taxonomists for standard genome sequencing and annotation.</title>
        <authorList>
            <consortium name="The Broad Institute Genomics Platform"/>
            <consortium name="The Broad Institute Genome Sequencing Center for Infectious Disease"/>
            <person name="Wu L."/>
            <person name="Ma J."/>
        </authorList>
    </citation>
    <scope>NUCLEOTIDE SEQUENCE [LARGE SCALE GENOMIC DNA]</scope>
    <source>
        <strain evidence="4">CGMCC 1.15122</strain>
    </source>
</reference>
<dbReference type="InterPro" id="IPR027051">
    <property type="entry name" value="XdhC_Rossmann_dom"/>
</dbReference>
<organism evidence="3 4">
    <name type="scientific">Vreelandella lutescens</name>
    <dbReference type="NCBI Taxonomy" id="1602943"/>
    <lineage>
        <taxon>Bacteria</taxon>
        <taxon>Pseudomonadati</taxon>
        <taxon>Pseudomonadota</taxon>
        <taxon>Gammaproteobacteria</taxon>
        <taxon>Oceanospirillales</taxon>
        <taxon>Halomonadaceae</taxon>
        <taxon>Vreelandella</taxon>
    </lineage>
</organism>
<keyword evidence="4" id="KW-1185">Reference proteome</keyword>
<proteinExistence type="predicted"/>